<dbReference type="Pfam" id="PF12958">
    <property type="entry name" value="DUF3847"/>
    <property type="match status" value="1"/>
</dbReference>
<keyword evidence="1" id="KW-0175">Coiled coil</keyword>
<dbReference type="Proteomes" id="UP000196386">
    <property type="component" value="Unassembled WGS sequence"/>
</dbReference>
<name>A0A1Y4N2T6_9FIRM</name>
<dbReference type="EMBL" id="NFKP01000006">
    <property type="protein sequence ID" value="OUP69945.1"/>
    <property type="molecule type" value="Genomic_DNA"/>
</dbReference>
<dbReference type="RefSeq" id="WP_087300360.1">
    <property type="nucleotide sequence ID" value="NZ_NFKP01000006.1"/>
</dbReference>
<proteinExistence type="predicted"/>
<accession>A0A1Y4N2T6</accession>
<dbReference type="InterPro" id="IPR024215">
    <property type="entry name" value="DUF3847"/>
</dbReference>
<comment type="caution">
    <text evidence="2">The sequence shown here is derived from an EMBL/GenBank/DDBJ whole genome shotgun (WGS) entry which is preliminary data.</text>
</comment>
<gene>
    <name evidence="2" type="ORF">B5F11_06340</name>
</gene>
<evidence type="ECO:0000313" key="2">
    <source>
        <dbReference type="EMBL" id="OUP69945.1"/>
    </source>
</evidence>
<evidence type="ECO:0008006" key="4">
    <source>
        <dbReference type="Google" id="ProtNLM"/>
    </source>
</evidence>
<dbReference type="AlphaFoldDB" id="A0A1Y4N2T6"/>
<sequence length="98" mass="11525">MTKPREKTREELTAEIEENKKKIRQFENREKIIKQKLSVEERKARNHRLCKRGGFMESLVPELITMPDEDAKAFLRLALTSEPAQEFLKKRAENGNAK</sequence>
<evidence type="ECO:0000256" key="1">
    <source>
        <dbReference type="SAM" id="Coils"/>
    </source>
</evidence>
<protein>
    <recommendedName>
        <fullName evidence="4">DUF3847 domain-containing protein</fullName>
    </recommendedName>
</protein>
<reference evidence="3" key="1">
    <citation type="submission" date="2017-04" db="EMBL/GenBank/DDBJ databases">
        <title>Function of individual gut microbiota members based on whole genome sequencing of pure cultures obtained from chicken caecum.</title>
        <authorList>
            <person name="Medvecky M."/>
            <person name="Cejkova D."/>
            <person name="Polansky O."/>
            <person name="Karasova D."/>
            <person name="Kubasova T."/>
            <person name="Cizek A."/>
            <person name="Rychlik I."/>
        </authorList>
    </citation>
    <scope>NUCLEOTIDE SEQUENCE [LARGE SCALE GENOMIC DNA]</scope>
    <source>
        <strain evidence="3">An175</strain>
    </source>
</reference>
<feature type="coiled-coil region" evidence="1">
    <location>
        <begin position="9"/>
        <end position="36"/>
    </location>
</feature>
<evidence type="ECO:0000313" key="3">
    <source>
        <dbReference type="Proteomes" id="UP000196386"/>
    </source>
</evidence>
<organism evidence="2 3">
    <name type="scientific">Anaerotruncus colihominis</name>
    <dbReference type="NCBI Taxonomy" id="169435"/>
    <lineage>
        <taxon>Bacteria</taxon>
        <taxon>Bacillati</taxon>
        <taxon>Bacillota</taxon>
        <taxon>Clostridia</taxon>
        <taxon>Eubacteriales</taxon>
        <taxon>Oscillospiraceae</taxon>
        <taxon>Anaerotruncus</taxon>
    </lineage>
</organism>